<comment type="caution">
    <text evidence="3">The sequence shown here is derived from an EMBL/GenBank/DDBJ whole genome shotgun (WGS) entry which is preliminary data.</text>
</comment>
<evidence type="ECO:0000256" key="1">
    <source>
        <dbReference type="ARBA" id="ARBA00011047"/>
    </source>
</evidence>
<feature type="region of interest" description="Disordered" evidence="2">
    <location>
        <begin position="48"/>
        <end position="81"/>
    </location>
</feature>
<comment type="similarity">
    <text evidence="1">Belongs to the CDC123 family.</text>
</comment>
<dbReference type="GO" id="GO:0005737">
    <property type="term" value="C:cytoplasm"/>
    <property type="evidence" value="ECO:0007669"/>
    <property type="project" value="TreeGrafter"/>
</dbReference>
<gene>
    <name evidence="3" type="ORF">KP509_33G045000</name>
</gene>
<evidence type="ECO:0000313" key="4">
    <source>
        <dbReference type="Proteomes" id="UP000825935"/>
    </source>
</evidence>
<organism evidence="3 4">
    <name type="scientific">Ceratopteris richardii</name>
    <name type="common">Triangle waterfern</name>
    <dbReference type="NCBI Taxonomy" id="49495"/>
    <lineage>
        <taxon>Eukaryota</taxon>
        <taxon>Viridiplantae</taxon>
        <taxon>Streptophyta</taxon>
        <taxon>Embryophyta</taxon>
        <taxon>Tracheophyta</taxon>
        <taxon>Polypodiopsida</taxon>
        <taxon>Polypodiidae</taxon>
        <taxon>Polypodiales</taxon>
        <taxon>Pteridineae</taxon>
        <taxon>Pteridaceae</taxon>
        <taxon>Parkerioideae</taxon>
        <taxon>Ceratopteris</taxon>
    </lineage>
</organism>
<dbReference type="PANTHER" id="PTHR15323">
    <property type="entry name" value="D123 PROTEIN"/>
    <property type="match status" value="1"/>
</dbReference>
<dbReference type="AlphaFoldDB" id="A0A8T2QP43"/>
<dbReference type="Proteomes" id="UP000825935">
    <property type="component" value="Chromosome 33"/>
</dbReference>
<dbReference type="PANTHER" id="PTHR15323:SF6">
    <property type="entry name" value="CELL DIVISION CYCLE PROTEIN 123 HOMOLOG"/>
    <property type="match status" value="1"/>
</dbReference>
<dbReference type="InterPro" id="IPR009772">
    <property type="entry name" value="CDC123"/>
</dbReference>
<dbReference type="OrthoDB" id="360540at2759"/>
<name>A0A8T2QP43_CERRI</name>
<evidence type="ECO:0008006" key="5">
    <source>
        <dbReference type="Google" id="ProtNLM"/>
    </source>
</evidence>
<feature type="compositionally biased region" description="Acidic residues" evidence="2">
    <location>
        <begin position="60"/>
        <end position="77"/>
    </location>
</feature>
<proteinExistence type="inferred from homology"/>
<protein>
    <recommendedName>
        <fullName evidence="5">Cell division cycle protein 123</fullName>
    </recommendedName>
</protein>
<keyword evidence="4" id="KW-1185">Reference proteome</keyword>
<reference evidence="3" key="1">
    <citation type="submission" date="2021-08" db="EMBL/GenBank/DDBJ databases">
        <title>WGS assembly of Ceratopteris richardii.</title>
        <authorList>
            <person name="Marchant D.B."/>
            <person name="Chen G."/>
            <person name="Jenkins J."/>
            <person name="Shu S."/>
            <person name="Leebens-Mack J."/>
            <person name="Grimwood J."/>
            <person name="Schmutz J."/>
            <person name="Soltis P."/>
            <person name="Soltis D."/>
            <person name="Chen Z.-H."/>
        </authorList>
    </citation>
    <scope>NUCLEOTIDE SEQUENCE</scope>
    <source>
        <strain evidence="3">Whitten #5841</strain>
        <tissue evidence="3">Leaf</tissue>
    </source>
</reference>
<evidence type="ECO:0000256" key="2">
    <source>
        <dbReference type="SAM" id="MobiDB-lite"/>
    </source>
</evidence>
<evidence type="ECO:0000313" key="3">
    <source>
        <dbReference type="EMBL" id="KAH7285767.1"/>
    </source>
</evidence>
<sequence>MKSHELDSCEIQRWYPRFKSVSLRTIIHPLPESFIAYLQEDGVFLPKNSEAIPSRPKGECEDDDYQRWEEEDDEADEPNIPSFPDLEAAVTVSIDSLDGSVFPKLNWSAPKDSAWISSHGNLKCTNFGEICLLLKASDSLVHDLCHAYDSCEDKAFERPRNFFLALRKWYDMRPEMEFRGFVRHGLLVGVSQREITCFYPALLESRETLGHSIFQFFVDSLSEAFELEDYTFDCYVTRAGKVKLVDFNPWGAFTLPLLFTWDELEATYVKFKNAYYRNSDGDAEPISCAGLHMSWKRANIALREQGFKPEFRIVESEGHVQINLRVAGGVPYDYVQTGPGSAWDEFLRHANDELQQQNRDAAAGG</sequence>
<dbReference type="EMBL" id="CM035438">
    <property type="protein sequence ID" value="KAH7285767.1"/>
    <property type="molecule type" value="Genomic_DNA"/>
</dbReference>
<dbReference type="Pfam" id="PF07065">
    <property type="entry name" value="D123"/>
    <property type="match status" value="1"/>
</dbReference>
<dbReference type="OMA" id="TFPDPNF"/>
<accession>A0A8T2QP43</accession>